<gene>
    <name evidence="2" type="ORF">TNCV_1408571</name>
</gene>
<comment type="caution">
    <text evidence="2">The sequence shown here is derived from an EMBL/GenBank/DDBJ whole genome shotgun (WGS) entry which is preliminary data.</text>
</comment>
<evidence type="ECO:0000313" key="3">
    <source>
        <dbReference type="Proteomes" id="UP000887159"/>
    </source>
</evidence>
<reference evidence="2" key="1">
    <citation type="submission" date="2020-08" db="EMBL/GenBank/DDBJ databases">
        <title>Multicomponent nature underlies the extraordinary mechanical properties of spider dragline silk.</title>
        <authorList>
            <person name="Kono N."/>
            <person name="Nakamura H."/>
            <person name="Mori M."/>
            <person name="Yoshida Y."/>
            <person name="Ohtoshi R."/>
            <person name="Malay A.D."/>
            <person name="Moran D.A.P."/>
            <person name="Tomita M."/>
            <person name="Numata K."/>
            <person name="Arakawa K."/>
        </authorList>
    </citation>
    <scope>NUCLEOTIDE SEQUENCE</scope>
</reference>
<feature type="coiled-coil region" evidence="1">
    <location>
        <begin position="42"/>
        <end position="114"/>
    </location>
</feature>
<sequence length="230" mass="26930">MPDIEFIISKLKGVLPSLLSWIVHIKNIGDRNLVRNENLSVSEECISEKEDVEEKMENNMNEYSLKINNNKHQEISEVNPAIPKVVEELPSKTVEITREKSKKEEQNQNKVENKYLPQEKDEITVSRKSVDKVQSTSFNNDMDFIKEIIFNLMAEEREFFAEEYSKNDNKNKWILNVETMDGDQFAIPFENGKETFGSKFVACSPVFQAMLKHPMQERFHKVVKFLDIHR</sequence>
<dbReference type="EMBL" id="BMAU01021013">
    <property type="protein sequence ID" value="GFX86658.1"/>
    <property type="molecule type" value="Genomic_DNA"/>
</dbReference>
<name>A0A8X6UWY6_TRICX</name>
<dbReference type="Proteomes" id="UP000887159">
    <property type="component" value="Unassembled WGS sequence"/>
</dbReference>
<organism evidence="2 3">
    <name type="scientific">Trichonephila clavipes</name>
    <name type="common">Golden silk orbweaver</name>
    <name type="synonym">Nephila clavipes</name>
    <dbReference type="NCBI Taxonomy" id="2585209"/>
    <lineage>
        <taxon>Eukaryota</taxon>
        <taxon>Metazoa</taxon>
        <taxon>Ecdysozoa</taxon>
        <taxon>Arthropoda</taxon>
        <taxon>Chelicerata</taxon>
        <taxon>Arachnida</taxon>
        <taxon>Araneae</taxon>
        <taxon>Araneomorphae</taxon>
        <taxon>Entelegynae</taxon>
        <taxon>Araneoidea</taxon>
        <taxon>Nephilidae</taxon>
        <taxon>Trichonephila</taxon>
    </lineage>
</organism>
<dbReference type="AlphaFoldDB" id="A0A8X6UWY6"/>
<protein>
    <submittedName>
        <fullName evidence="2">Uncharacterized protein</fullName>
    </submittedName>
</protein>
<evidence type="ECO:0000313" key="2">
    <source>
        <dbReference type="EMBL" id="GFX86658.1"/>
    </source>
</evidence>
<keyword evidence="1" id="KW-0175">Coiled coil</keyword>
<accession>A0A8X6UWY6</accession>
<keyword evidence="3" id="KW-1185">Reference proteome</keyword>
<evidence type="ECO:0000256" key="1">
    <source>
        <dbReference type="SAM" id="Coils"/>
    </source>
</evidence>
<proteinExistence type="predicted"/>